<dbReference type="Pfam" id="PF03073">
    <property type="entry name" value="TspO_MBR"/>
    <property type="match status" value="1"/>
</dbReference>
<name>A0A0B1Q2P2_9HYPH</name>
<dbReference type="PIRSF" id="PIRSF005859">
    <property type="entry name" value="PBR"/>
    <property type="match status" value="1"/>
</dbReference>
<dbReference type="Proteomes" id="UP000030826">
    <property type="component" value="Unassembled WGS sequence"/>
</dbReference>
<evidence type="ECO:0000256" key="3">
    <source>
        <dbReference type="ARBA" id="ARBA00022692"/>
    </source>
</evidence>
<dbReference type="PANTHER" id="PTHR10057:SF0">
    <property type="entry name" value="TRANSLOCATOR PROTEIN"/>
    <property type="match status" value="1"/>
</dbReference>
<reference evidence="7 8" key="1">
    <citation type="submission" date="2014-09" db="EMBL/GenBank/DDBJ databases">
        <title>Isolation and characterization of Aurantimonas altamirensis ON-56566 from clinical sample following a dog bite.</title>
        <authorList>
            <person name="Eshaghi A."/>
            <person name="Li A."/>
            <person name="Shahinas D."/>
            <person name="Bahn P."/>
            <person name="Kus J.V."/>
            <person name="Patel S.N."/>
        </authorList>
    </citation>
    <scope>NUCLEOTIDE SEQUENCE [LARGE SCALE GENOMIC DNA]</scope>
    <source>
        <strain evidence="7 8">ON-56566</strain>
    </source>
</reference>
<evidence type="ECO:0000256" key="5">
    <source>
        <dbReference type="ARBA" id="ARBA00023136"/>
    </source>
</evidence>
<keyword evidence="3 6" id="KW-0812">Transmembrane</keyword>
<gene>
    <name evidence="7" type="ORF">LA66_19385</name>
</gene>
<dbReference type="EMBL" id="JRFJ01000007">
    <property type="protein sequence ID" value="KHJ53177.1"/>
    <property type="molecule type" value="Genomic_DNA"/>
</dbReference>
<accession>A0A0B1Q2P2</accession>
<dbReference type="CDD" id="cd15904">
    <property type="entry name" value="TSPO_MBR"/>
    <property type="match status" value="1"/>
</dbReference>
<dbReference type="FunFam" id="1.20.1260.100:FF:000001">
    <property type="entry name" value="translocator protein 2"/>
    <property type="match status" value="1"/>
</dbReference>
<keyword evidence="5 6" id="KW-0472">Membrane</keyword>
<feature type="transmembrane region" description="Helical" evidence="6">
    <location>
        <begin position="45"/>
        <end position="66"/>
    </location>
</feature>
<organism evidence="7 8">
    <name type="scientific">Aureimonas altamirensis</name>
    <dbReference type="NCBI Taxonomy" id="370622"/>
    <lineage>
        <taxon>Bacteria</taxon>
        <taxon>Pseudomonadati</taxon>
        <taxon>Pseudomonadota</taxon>
        <taxon>Alphaproteobacteria</taxon>
        <taxon>Hyphomicrobiales</taxon>
        <taxon>Aurantimonadaceae</taxon>
        <taxon>Aureimonas</taxon>
    </lineage>
</organism>
<dbReference type="InterPro" id="IPR038330">
    <property type="entry name" value="TspO/MBR-related_sf"/>
</dbReference>
<dbReference type="InterPro" id="IPR004307">
    <property type="entry name" value="TspO_MBR"/>
</dbReference>
<dbReference type="RefSeq" id="WP_039195816.1">
    <property type="nucleotide sequence ID" value="NZ_JRFJ01000007.1"/>
</dbReference>
<evidence type="ECO:0000256" key="6">
    <source>
        <dbReference type="SAM" id="Phobius"/>
    </source>
</evidence>
<evidence type="ECO:0000256" key="1">
    <source>
        <dbReference type="ARBA" id="ARBA00004141"/>
    </source>
</evidence>
<sequence>MTPRYVSLCIFLLIAVGGGLLIGANNVPGAWYEGLQKPWFNPPNWIFAPVWTLFYVLIGIAGWLVWRKRDRPALTLWFLQMGLNFVWTPVFFGANLLGPALGIALGMLAAAGAFTVRAWTVERRAAWCFVPYVAWVAFASLLNGALWQLNA</sequence>
<evidence type="ECO:0000256" key="4">
    <source>
        <dbReference type="ARBA" id="ARBA00022989"/>
    </source>
</evidence>
<comment type="caution">
    <text evidence="7">The sequence shown here is derived from an EMBL/GenBank/DDBJ whole genome shotgun (WGS) entry which is preliminary data.</text>
</comment>
<proteinExistence type="inferred from homology"/>
<protein>
    <submittedName>
        <fullName evidence="7">CrtK/TspO family sensor protein</fullName>
    </submittedName>
</protein>
<feature type="transmembrane region" description="Helical" evidence="6">
    <location>
        <begin position="100"/>
        <end position="119"/>
    </location>
</feature>
<dbReference type="STRING" id="370622.LA66_19385"/>
<dbReference type="AlphaFoldDB" id="A0A0B1Q2P2"/>
<dbReference type="OrthoDB" id="9795496at2"/>
<evidence type="ECO:0000313" key="7">
    <source>
        <dbReference type="EMBL" id="KHJ53177.1"/>
    </source>
</evidence>
<comment type="similarity">
    <text evidence="2">Belongs to the TspO/BZRP family.</text>
</comment>
<comment type="subcellular location">
    <subcellularLocation>
        <location evidence="1">Membrane</location>
        <topology evidence="1">Multi-pass membrane protein</topology>
    </subcellularLocation>
</comment>
<dbReference type="PANTHER" id="PTHR10057">
    <property type="entry name" value="PERIPHERAL-TYPE BENZODIAZEPINE RECEPTOR"/>
    <property type="match status" value="1"/>
</dbReference>
<keyword evidence="4 6" id="KW-1133">Transmembrane helix</keyword>
<dbReference type="GO" id="GO:0033013">
    <property type="term" value="P:tetrapyrrole metabolic process"/>
    <property type="evidence" value="ECO:0007669"/>
    <property type="project" value="UniProtKB-ARBA"/>
</dbReference>
<evidence type="ECO:0000313" key="8">
    <source>
        <dbReference type="Proteomes" id="UP000030826"/>
    </source>
</evidence>
<evidence type="ECO:0000256" key="2">
    <source>
        <dbReference type="ARBA" id="ARBA00007524"/>
    </source>
</evidence>
<feature type="transmembrane region" description="Helical" evidence="6">
    <location>
        <begin position="126"/>
        <end position="147"/>
    </location>
</feature>
<feature type="transmembrane region" description="Helical" evidence="6">
    <location>
        <begin position="73"/>
        <end position="94"/>
    </location>
</feature>
<dbReference type="GO" id="GO:0016020">
    <property type="term" value="C:membrane"/>
    <property type="evidence" value="ECO:0007669"/>
    <property type="project" value="UniProtKB-SubCell"/>
</dbReference>
<dbReference type="Gene3D" id="1.20.1260.100">
    <property type="entry name" value="TspO/MBR protein"/>
    <property type="match status" value="1"/>
</dbReference>